<reference evidence="1 2" key="1">
    <citation type="journal article" date="2020" name="IScience">
        <title>Genome Sequencing of the Endangered Kingdonia uniflora (Circaeasteraceae, Ranunculales) Reveals Potential Mechanisms of Evolutionary Specialization.</title>
        <authorList>
            <person name="Sun Y."/>
            <person name="Deng T."/>
            <person name="Zhang A."/>
            <person name="Moore M.J."/>
            <person name="Landis J.B."/>
            <person name="Lin N."/>
            <person name="Zhang H."/>
            <person name="Zhang X."/>
            <person name="Huang J."/>
            <person name="Zhang X."/>
            <person name="Sun H."/>
            <person name="Wang H."/>
        </authorList>
    </citation>
    <scope>NUCLEOTIDE SEQUENCE [LARGE SCALE GENOMIC DNA]</scope>
    <source>
        <strain evidence="1">TB1705</strain>
        <tissue evidence="1">Leaf</tissue>
    </source>
</reference>
<keyword evidence="2" id="KW-1185">Reference proteome</keyword>
<gene>
    <name evidence="1" type="ORF">GIB67_008060</name>
</gene>
<comment type="caution">
    <text evidence="1">The sequence shown here is derived from an EMBL/GenBank/DDBJ whole genome shotgun (WGS) entry which is preliminary data.</text>
</comment>
<evidence type="ECO:0000313" key="2">
    <source>
        <dbReference type="Proteomes" id="UP000541444"/>
    </source>
</evidence>
<proteinExistence type="predicted"/>
<name>A0A7J7MNC0_9MAGN</name>
<dbReference type="OrthoDB" id="1726536at2759"/>
<accession>A0A7J7MNC0</accession>
<sequence>MKFCTMKDVFDHVAKKQRLSSSKSPEVIDQITWEFNEALVKIHSFSCWQRSLLDLGDCFISETSNAELTTTLSVPFFERIKCMKQ</sequence>
<dbReference type="EMBL" id="JACGCM010001360">
    <property type="protein sequence ID" value="KAF6156290.1"/>
    <property type="molecule type" value="Genomic_DNA"/>
</dbReference>
<dbReference type="AlphaFoldDB" id="A0A7J7MNC0"/>
<dbReference type="Proteomes" id="UP000541444">
    <property type="component" value="Unassembled WGS sequence"/>
</dbReference>
<evidence type="ECO:0000313" key="1">
    <source>
        <dbReference type="EMBL" id="KAF6156290.1"/>
    </source>
</evidence>
<protein>
    <submittedName>
        <fullName evidence="1">Uncharacterized protein</fullName>
    </submittedName>
</protein>
<organism evidence="1 2">
    <name type="scientific">Kingdonia uniflora</name>
    <dbReference type="NCBI Taxonomy" id="39325"/>
    <lineage>
        <taxon>Eukaryota</taxon>
        <taxon>Viridiplantae</taxon>
        <taxon>Streptophyta</taxon>
        <taxon>Embryophyta</taxon>
        <taxon>Tracheophyta</taxon>
        <taxon>Spermatophyta</taxon>
        <taxon>Magnoliopsida</taxon>
        <taxon>Ranunculales</taxon>
        <taxon>Circaeasteraceae</taxon>
        <taxon>Kingdonia</taxon>
    </lineage>
</organism>